<dbReference type="PANTHER" id="PTHR24012">
    <property type="entry name" value="RNA BINDING PROTEIN"/>
    <property type="match status" value="1"/>
</dbReference>
<evidence type="ECO:0000313" key="7">
    <source>
        <dbReference type="Proteomes" id="UP000807306"/>
    </source>
</evidence>
<feature type="region of interest" description="Disordered" evidence="4">
    <location>
        <begin position="661"/>
        <end position="732"/>
    </location>
</feature>
<feature type="compositionally biased region" description="Basic and acidic residues" evidence="4">
    <location>
        <begin position="586"/>
        <end position="597"/>
    </location>
</feature>
<dbReference type="Pfam" id="PF00076">
    <property type="entry name" value="RRM_1"/>
    <property type="match status" value="1"/>
</dbReference>
<dbReference type="InterPro" id="IPR012677">
    <property type="entry name" value="Nucleotide-bd_a/b_plait_sf"/>
</dbReference>
<protein>
    <recommendedName>
        <fullName evidence="5">RRM domain-containing protein</fullName>
    </recommendedName>
</protein>
<feature type="compositionally biased region" description="Polar residues" evidence="4">
    <location>
        <begin position="369"/>
        <end position="385"/>
    </location>
</feature>
<feature type="compositionally biased region" description="Polar residues" evidence="4">
    <location>
        <begin position="772"/>
        <end position="787"/>
    </location>
</feature>
<evidence type="ECO:0000256" key="3">
    <source>
        <dbReference type="PROSITE-ProRule" id="PRU00176"/>
    </source>
</evidence>
<reference evidence="6" key="1">
    <citation type="submission" date="2020-11" db="EMBL/GenBank/DDBJ databases">
        <authorList>
            <consortium name="DOE Joint Genome Institute"/>
            <person name="Ahrendt S."/>
            <person name="Riley R."/>
            <person name="Andreopoulos W."/>
            <person name="Labutti K."/>
            <person name="Pangilinan J."/>
            <person name="Ruiz-Duenas F.J."/>
            <person name="Barrasa J.M."/>
            <person name="Sanchez-Garcia M."/>
            <person name="Camarero S."/>
            <person name="Miyauchi S."/>
            <person name="Serrano A."/>
            <person name="Linde D."/>
            <person name="Babiker R."/>
            <person name="Drula E."/>
            <person name="Ayuso-Fernandez I."/>
            <person name="Pacheco R."/>
            <person name="Padilla G."/>
            <person name="Ferreira P."/>
            <person name="Barriuso J."/>
            <person name="Kellner H."/>
            <person name="Castanera R."/>
            <person name="Alfaro M."/>
            <person name="Ramirez L."/>
            <person name="Pisabarro A.G."/>
            <person name="Kuo A."/>
            <person name="Tritt A."/>
            <person name="Lipzen A."/>
            <person name="He G."/>
            <person name="Yan M."/>
            <person name="Ng V."/>
            <person name="Cullen D."/>
            <person name="Martin F."/>
            <person name="Rosso M.-N."/>
            <person name="Henrissat B."/>
            <person name="Hibbett D."/>
            <person name="Martinez A.T."/>
            <person name="Grigoriev I.V."/>
        </authorList>
    </citation>
    <scope>NUCLEOTIDE SEQUENCE</scope>
    <source>
        <strain evidence="6">CBS 506.95</strain>
    </source>
</reference>
<dbReference type="InterPro" id="IPR000504">
    <property type="entry name" value="RRM_dom"/>
</dbReference>
<evidence type="ECO:0000259" key="5">
    <source>
        <dbReference type="PROSITE" id="PS50102"/>
    </source>
</evidence>
<accession>A0A9P6EAF7</accession>
<feature type="region of interest" description="Disordered" evidence="4">
    <location>
        <begin position="901"/>
        <end position="932"/>
    </location>
</feature>
<feature type="region of interest" description="Disordered" evidence="4">
    <location>
        <begin position="82"/>
        <end position="118"/>
    </location>
</feature>
<evidence type="ECO:0000256" key="4">
    <source>
        <dbReference type="SAM" id="MobiDB-lite"/>
    </source>
</evidence>
<feature type="region of interest" description="Disordered" evidence="4">
    <location>
        <begin position="365"/>
        <end position="389"/>
    </location>
</feature>
<evidence type="ECO:0000313" key="6">
    <source>
        <dbReference type="EMBL" id="KAF9525449.1"/>
    </source>
</evidence>
<feature type="compositionally biased region" description="Polar residues" evidence="4">
    <location>
        <begin position="906"/>
        <end position="917"/>
    </location>
</feature>
<feature type="compositionally biased region" description="Basic and acidic residues" evidence="4">
    <location>
        <begin position="813"/>
        <end position="824"/>
    </location>
</feature>
<evidence type="ECO:0000256" key="2">
    <source>
        <dbReference type="ARBA" id="ARBA00022884"/>
    </source>
</evidence>
<proteinExistence type="predicted"/>
<feature type="compositionally biased region" description="Polar residues" evidence="4">
    <location>
        <begin position="684"/>
        <end position="712"/>
    </location>
</feature>
<comment type="caution">
    <text evidence="6">The sequence shown here is derived from an EMBL/GenBank/DDBJ whole genome shotgun (WGS) entry which is preliminary data.</text>
</comment>
<dbReference type="PROSITE" id="PS50102">
    <property type="entry name" value="RRM"/>
    <property type="match status" value="2"/>
</dbReference>
<dbReference type="SUPFAM" id="SSF54928">
    <property type="entry name" value="RNA-binding domain, RBD"/>
    <property type="match status" value="2"/>
</dbReference>
<feature type="compositionally biased region" description="Polar residues" evidence="4">
    <location>
        <begin position="751"/>
        <end position="761"/>
    </location>
</feature>
<feature type="compositionally biased region" description="Polar residues" evidence="4">
    <location>
        <begin position="825"/>
        <end position="840"/>
    </location>
</feature>
<feature type="compositionally biased region" description="Polar residues" evidence="4">
    <location>
        <begin position="661"/>
        <end position="670"/>
    </location>
</feature>
<dbReference type="AlphaFoldDB" id="A0A9P6EAF7"/>
<keyword evidence="7" id="KW-1185">Reference proteome</keyword>
<evidence type="ECO:0000256" key="1">
    <source>
        <dbReference type="ARBA" id="ARBA00022737"/>
    </source>
</evidence>
<feature type="compositionally biased region" description="Low complexity" evidence="4">
    <location>
        <begin position="721"/>
        <end position="732"/>
    </location>
</feature>
<name>A0A9P6EAF7_9AGAR</name>
<dbReference type="InterPro" id="IPR035979">
    <property type="entry name" value="RBD_domain_sf"/>
</dbReference>
<gene>
    <name evidence="6" type="ORF">CPB83DRAFT_859584</name>
</gene>
<sequence>MDPADRMLQLQHLYGLSHPSSSSSSSSVPSAMEGATIELANLSRPTSGIADVHQSFGQMGISGMMPSQSQLAFVSNGHYASNATLDRSPPPSGASHNASEPHPGAFGSETGTDDDIKTPNVYINGLPPHFPEDELFKLANEFGPIRSVRTFTRHVRDSESGYGFVLFENMDDAEQCIISLRKYRNLHPTFSKQIHKIPGTNYTAGPSTSSSSSWQASLSSENLSTSASFKAKMESLHDPSSTNLYLEGLPLSIDETALSALVTPHRIVSSRFFQTRLSNPPRIIAFVRLETRIGAEEVIERLHGRMVRGLNDTGSRISVRFADTSEQRELRRTERATQEGDVSSSRLTIAQASLLNLRGQDLRPESKLAASQSQTSFNHTPSSSARGFPFSASVPEFSTNTATHRNGFSNDHHHLATANNGLEVDYTLGLRRHGAMGAGDLRSPSPYGLQQDFGTHYSSTGYTGGYAQSTRDHSRTLLDSLRTNSISNRANGHSSAFSGGEGDFYSQGRDYHGLGTGFASTRHLNTGVSHTNLQQLQQHVLASHSLDDLNSQQFTRPTPAYTRTGYTATEEYIMRTHTENGVASHQRNEQYDLGQQERRRPARLDLGHDRGILDPSSQGAGMRGQRSAMSPSSMDHLSGFATMGLSNGVRTAGLTEDALHSGTTATTRSRQPARIARDPGSAPPTMTSMQIAYSATQKTGSSPPLAAVSSSTADHDQQALSPTFSPTMSMTSPNPDEVVSAYHQASAAHARSTTLPQQRQTVAGRKPRGHLSHNSMSMPKQNVGTPQHANVARLGGHAGLDAALNNVIYESGEHTDQKGSKFENGETSGPTSSSQNQGVLSSVLKTRQSAFGDVDQSSSDSPMSASSSLISPTLTYSTQTPSTLSPATPFFGSFNSHMDAFEKVPSSGQTTSSSQCKPSPDATADVGVSLRA</sequence>
<organism evidence="6 7">
    <name type="scientific">Crepidotus variabilis</name>
    <dbReference type="NCBI Taxonomy" id="179855"/>
    <lineage>
        <taxon>Eukaryota</taxon>
        <taxon>Fungi</taxon>
        <taxon>Dikarya</taxon>
        <taxon>Basidiomycota</taxon>
        <taxon>Agaricomycotina</taxon>
        <taxon>Agaricomycetes</taxon>
        <taxon>Agaricomycetidae</taxon>
        <taxon>Agaricales</taxon>
        <taxon>Agaricineae</taxon>
        <taxon>Crepidotaceae</taxon>
        <taxon>Crepidotus</taxon>
    </lineage>
</organism>
<feature type="region of interest" description="Disordered" evidence="4">
    <location>
        <begin position="745"/>
        <end position="787"/>
    </location>
</feature>
<dbReference type="Proteomes" id="UP000807306">
    <property type="component" value="Unassembled WGS sequence"/>
</dbReference>
<keyword evidence="2 3" id="KW-0694">RNA-binding</keyword>
<feature type="region of interest" description="Disordered" evidence="4">
    <location>
        <begin position="578"/>
        <end position="597"/>
    </location>
</feature>
<dbReference type="GO" id="GO:0003723">
    <property type="term" value="F:RNA binding"/>
    <property type="evidence" value="ECO:0007669"/>
    <property type="project" value="UniProtKB-UniRule"/>
</dbReference>
<dbReference type="Gene3D" id="3.30.70.330">
    <property type="match status" value="2"/>
</dbReference>
<dbReference type="OrthoDB" id="271725at2759"/>
<keyword evidence="1" id="KW-0677">Repeat</keyword>
<dbReference type="EMBL" id="MU157884">
    <property type="protein sequence ID" value="KAF9525449.1"/>
    <property type="molecule type" value="Genomic_DNA"/>
</dbReference>
<feature type="domain" description="RRM" evidence="5">
    <location>
        <begin position="119"/>
        <end position="193"/>
    </location>
</feature>
<feature type="domain" description="RRM" evidence="5">
    <location>
        <begin position="242"/>
        <end position="324"/>
    </location>
</feature>
<feature type="region of interest" description="Disordered" evidence="4">
    <location>
        <begin position="607"/>
        <end position="633"/>
    </location>
</feature>
<feature type="region of interest" description="Disordered" evidence="4">
    <location>
        <begin position="813"/>
        <end position="840"/>
    </location>
</feature>
<dbReference type="SMART" id="SM00360">
    <property type="entry name" value="RRM"/>
    <property type="match status" value="2"/>
</dbReference>